<dbReference type="EMBL" id="CAUJNA010003157">
    <property type="protein sequence ID" value="CAJ1395433.1"/>
    <property type="molecule type" value="Genomic_DNA"/>
</dbReference>
<sequence length="469" mass="52013">MSRLAQLLSRFQLRECNVADLRRAYFREAKKLHPDSNPGDRAAQEFAQLRADYDEALKLFEQRQMAPKAAPPREDVGPEWGPNRRWSASSWAARSQASRRRAYDEAFRAAPAPEPKPGVPVEGLPQDVVYALATFLTASLAMLGVWKFFTSDTAWLRARHRLGPEWLRGSDVDHVHSYVAPGKLRNALEGEAPSQAKAPHFAVTSNGSPLAAHRAAAAGKVWWLERCSAVPGCRGLLCSKDERGDTPLHFCAREGNSEACCALLRAGVSVWVPNHFGLAPEQLAQQLGHKEVVTLLRAWRSPAEAPHLASARRRVLRHPDGLGHLETPEATEDVLFAFEAGRCLQQAVSMAAGIHLELPSISASGPTELAVLDALPISLERIERPRAVEELRNCQGLLVHEPRAAVTLDAQSHWHALRRSQGRWWRLDPVRGAFALTDLEASELLLRYDAFALRPNWQRGVFANPAHLM</sequence>
<evidence type="ECO:0000313" key="6">
    <source>
        <dbReference type="EMBL" id="CAJ1395433.1"/>
    </source>
</evidence>
<dbReference type="PROSITE" id="PS50076">
    <property type="entry name" value="DNAJ_2"/>
    <property type="match status" value="1"/>
</dbReference>
<accession>A0AA36IWU8</accession>
<evidence type="ECO:0000256" key="4">
    <source>
        <dbReference type="SAM" id="MobiDB-lite"/>
    </source>
</evidence>
<evidence type="ECO:0000256" key="3">
    <source>
        <dbReference type="PROSITE-ProRule" id="PRU00023"/>
    </source>
</evidence>
<name>A0AA36IWU8_9DINO</name>
<protein>
    <recommendedName>
        <fullName evidence="5">J domain-containing protein</fullName>
    </recommendedName>
</protein>
<keyword evidence="7" id="KW-1185">Reference proteome</keyword>
<reference evidence="6" key="1">
    <citation type="submission" date="2023-08" db="EMBL/GenBank/DDBJ databases">
        <authorList>
            <person name="Chen Y."/>
            <person name="Shah S."/>
            <person name="Dougan E. K."/>
            <person name="Thang M."/>
            <person name="Chan C."/>
        </authorList>
    </citation>
    <scope>NUCLEOTIDE SEQUENCE</scope>
</reference>
<dbReference type="PANTHER" id="PTHR24201">
    <property type="entry name" value="ANK_REP_REGION DOMAIN-CONTAINING PROTEIN"/>
    <property type="match status" value="1"/>
</dbReference>
<dbReference type="AlphaFoldDB" id="A0AA36IWU8"/>
<dbReference type="InterPro" id="IPR036869">
    <property type="entry name" value="J_dom_sf"/>
</dbReference>
<dbReference type="CDD" id="cd06257">
    <property type="entry name" value="DnaJ"/>
    <property type="match status" value="1"/>
</dbReference>
<dbReference type="Gene3D" id="1.10.287.110">
    <property type="entry name" value="DnaJ domain"/>
    <property type="match status" value="1"/>
</dbReference>
<dbReference type="InterPro" id="IPR050776">
    <property type="entry name" value="Ank_Repeat/CDKN_Inhibitor"/>
</dbReference>
<feature type="domain" description="J" evidence="5">
    <location>
        <begin position="3"/>
        <end position="107"/>
    </location>
</feature>
<keyword evidence="2 3" id="KW-0040">ANK repeat</keyword>
<dbReference type="PANTHER" id="PTHR24201:SF14">
    <property type="entry name" value="CYCLIN-DEPENDENT KINASE 4 INHIBITOR C-LIKE"/>
    <property type="match status" value="1"/>
</dbReference>
<evidence type="ECO:0000256" key="1">
    <source>
        <dbReference type="ARBA" id="ARBA00022737"/>
    </source>
</evidence>
<keyword evidence="1" id="KW-0677">Repeat</keyword>
<dbReference type="Gene3D" id="1.25.40.20">
    <property type="entry name" value="Ankyrin repeat-containing domain"/>
    <property type="match status" value="1"/>
</dbReference>
<dbReference type="Proteomes" id="UP001178507">
    <property type="component" value="Unassembled WGS sequence"/>
</dbReference>
<evidence type="ECO:0000256" key="2">
    <source>
        <dbReference type="ARBA" id="ARBA00023043"/>
    </source>
</evidence>
<dbReference type="SUPFAM" id="SSF46565">
    <property type="entry name" value="Chaperone J-domain"/>
    <property type="match status" value="1"/>
</dbReference>
<dbReference type="PROSITE" id="PS50297">
    <property type="entry name" value="ANK_REP_REGION"/>
    <property type="match status" value="1"/>
</dbReference>
<dbReference type="InterPro" id="IPR036770">
    <property type="entry name" value="Ankyrin_rpt-contain_sf"/>
</dbReference>
<gene>
    <name evidence="6" type="ORF">EVOR1521_LOCUS19864</name>
</gene>
<dbReference type="SUPFAM" id="SSF48403">
    <property type="entry name" value="Ankyrin repeat"/>
    <property type="match status" value="1"/>
</dbReference>
<evidence type="ECO:0000259" key="5">
    <source>
        <dbReference type="PROSITE" id="PS50076"/>
    </source>
</evidence>
<dbReference type="GO" id="GO:0005634">
    <property type="term" value="C:nucleus"/>
    <property type="evidence" value="ECO:0007669"/>
    <property type="project" value="TreeGrafter"/>
</dbReference>
<organism evidence="6 7">
    <name type="scientific">Effrenium voratum</name>
    <dbReference type="NCBI Taxonomy" id="2562239"/>
    <lineage>
        <taxon>Eukaryota</taxon>
        <taxon>Sar</taxon>
        <taxon>Alveolata</taxon>
        <taxon>Dinophyceae</taxon>
        <taxon>Suessiales</taxon>
        <taxon>Symbiodiniaceae</taxon>
        <taxon>Effrenium</taxon>
    </lineage>
</organism>
<dbReference type="InterPro" id="IPR001623">
    <property type="entry name" value="DnaJ_domain"/>
</dbReference>
<dbReference type="PROSITE" id="PS50088">
    <property type="entry name" value="ANK_REPEAT"/>
    <property type="match status" value="1"/>
</dbReference>
<feature type="repeat" description="ANK" evidence="3">
    <location>
        <begin position="243"/>
        <end position="275"/>
    </location>
</feature>
<proteinExistence type="predicted"/>
<dbReference type="InterPro" id="IPR002110">
    <property type="entry name" value="Ankyrin_rpt"/>
</dbReference>
<comment type="caution">
    <text evidence="6">The sequence shown here is derived from an EMBL/GenBank/DDBJ whole genome shotgun (WGS) entry which is preliminary data.</text>
</comment>
<dbReference type="Pfam" id="PF00023">
    <property type="entry name" value="Ank"/>
    <property type="match status" value="1"/>
</dbReference>
<feature type="region of interest" description="Disordered" evidence="4">
    <location>
        <begin position="65"/>
        <end position="85"/>
    </location>
</feature>
<evidence type="ECO:0000313" key="7">
    <source>
        <dbReference type="Proteomes" id="UP001178507"/>
    </source>
</evidence>